<evidence type="ECO:0000256" key="6">
    <source>
        <dbReference type="SAM" id="MobiDB-lite"/>
    </source>
</evidence>
<dbReference type="PANTHER" id="PTHR19304">
    <property type="entry name" value="CYCLIC-AMP RESPONSE ELEMENT BINDING PROTEIN"/>
    <property type="match status" value="1"/>
</dbReference>
<evidence type="ECO:0000256" key="1">
    <source>
        <dbReference type="ARBA" id="ARBA00004123"/>
    </source>
</evidence>
<dbReference type="GO" id="GO:0005634">
    <property type="term" value="C:nucleus"/>
    <property type="evidence" value="ECO:0007669"/>
    <property type="project" value="UniProtKB-SubCell"/>
</dbReference>
<dbReference type="eggNOG" id="KOG1414">
    <property type="taxonomic scope" value="Eukaryota"/>
</dbReference>
<dbReference type="Pfam" id="PF11786">
    <property type="entry name" value="Aft1_HRA"/>
    <property type="match status" value="1"/>
</dbReference>
<dbReference type="InterPro" id="IPR020956">
    <property type="entry name" value="TF_Aft1_OSM"/>
</dbReference>
<dbReference type="CDD" id="cd14687">
    <property type="entry name" value="bZIP_ATF2"/>
    <property type="match status" value="1"/>
</dbReference>
<evidence type="ECO:0000256" key="4">
    <source>
        <dbReference type="ARBA" id="ARBA00023163"/>
    </source>
</evidence>
<gene>
    <name evidence="8" type="ORF">MBM_07911</name>
</gene>
<evidence type="ECO:0000259" key="7">
    <source>
        <dbReference type="PROSITE" id="PS50217"/>
    </source>
</evidence>
<feature type="region of interest" description="Disordered" evidence="6">
    <location>
        <begin position="243"/>
        <end position="277"/>
    </location>
</feature>
<dbReference type="InterPro" id="IPR004827">
    <property type="entry name" value="bZIP"/>
</dbReference>
<feature type="compositionally biased region" description="Polar residues" evidence="6">
    <location>
        <begin position="331"/>
        <end position="349"/>
    </location>
</feature>
<dbReference type="FunFam" id="1.20.5.170:FF:000053">
    <property type="entry name" value="BZIP transcription factor AtfA"/>
    <property type="match status" value="1"/>
</dbReference>
<evidence type="ECO:0000313" key="8">
    <source>
        <dbReference type="EMBL" id="EKD13710.1"/>
    </source>
</evidence>
<evidence type="ECO:0000256" key="3">
    <source>
        <dbReference type="ARBA" id="ARBA00023125"/>
    </source>
</evidence>
<dbReference type="InParanoid" id="K1W931"/>
<evidence type="ECO:0000313" key="9">
    <source>
        <dbReference type="Proteomes" id="UP000006753"/>
    </source>
</evidence>
<evidence type="ECO:0000256" key="2">
    <source>
        <dbReference type="ARBA" id="ARBA00023015"/>
    </source>
</evidence>
<organism evidence="8 9">
    <name type="scientific">Marssonina brunnea f. sp. multigermtubi (strain MB_m1)</name>
    <name type="common">Marssonina leaf spot fungus</name>
    <dbReference type="NCBI Taxonomy" id="1072389"/>
    <lineage>
        <taxon>Eukaryota</taxon>
        <taxon>Fungi</taxon>
        <taxon>Dikarya</taxon>
        <taxon>Ascomycota</taxon>
        <taxon>Pezizomycotina</taxon>
        <taxon>Leotiomycetes</taxon>
        <taxon>Helotiales</taxon>
        <taxon>Drepanopezizaceae</taxon>
        <taxon>Drepanopeziza</taxon>
    </lineage>
</organism>
<dbReference type="InterPro" id="IPR046347">
    <property type="entry name" value="bZIP_sf"/>
</dbReference>
<protein>
    <submittedName>
        <fullName evidence="8">BZIP transcription factor</fullName>
    </submittedName>
</protein>
<dbReference type="STRING" id="1072389.K1W931"/>
<dbReference type="Pfam" id="PF00170">
    <property type="entry name" value="bZIP_1"/>
    <property type="match status" value="1"/>
</dbReference>
<name>K1W931_MARBU</name>
<feature type="compositionally biased region" description="Basic and acidic residues" evidence="6">
    <location>
        <begin position="418"/>
        <end position="432"/>
    </location>
</feature>
<dbReference type="SMART" id="SM00338">
    <property type="entry name" value="BRLZ"/>
    <property type="match status" value="1"/>
</dbReference>
<dbReference type="InterPro" id="IPR021755">
    <property type="entry name" value="TF_Aft1_HRA"/>
</dbReference>
<dbReference type="InterPro" id="IPR021756">
    <property type="entry name" value="TF_Aft1_HRR"/>
</dbReference>
<dbReference type="GeneID" id="18763846"/>
<dbReference type="Proteomes" id="UP000006753">
    <property type="component" value="Unassembled WGS sequence"/>
</dbReference>
<dbReference type="InterPro" id="IPR002112">
    <property type="entry name" value="Leuzip_Jun"/>
</dbReference>
<dbReference type="GO" id="GO:0003700">
    <property type="term" value="F:DNA-binding transcription factor activity"/>
    <property type="evidence" value="ECO:0007669"/>
    <property type="project" value="InterPro"/>
</dbReference>
<dbReference type="PROSITE" id="PS50217">
    <property type="entry name" value="BZIP"/>
    <property type="match status" value="1"/>
</dbReference>
<dbReference type="RefSeq" id="XP_007295800.1">
    <property type="nucleotide sequence ID" value="XM_007295738.1"/>
</dbReference>
<dbReference type="FunCoup" id="K1W931">
    <property type="interactions" value="582"/>
</dbReference>
<keyword evidence="9" id="KW-1185">Reference proteome</keyword>
<evidence type="ECO:0000256" key="5">
    <source>
        <dbReference type="ARBA" id="ARBA00023242"/>
    </source>
</evidence>
<dbReference type="HOGENOM" id="CLU_034316_1_0_1"/>
<feature type="compositionally biased region" description="Low complexity" evidence="6">
    <location>
        <begin position="9"/>
        <end position="38"/>
    </location>
</feature>
<dbReference type="SUPFAM" id="SSF57959">
    <property type="entry name" value="Leucine zipper domain"/>
    <property type="match status" value="1"/>
</dbReference>
<dbReference type="EMBL" id="JH921448">
    <property type="protein sequence ID" value="EKD13710.1"/>
    <property type="molecule type" value="Genomic_DNA"/>
</dbReference>
<keyword evidence="2" id="KW-0805">Transcription regulation</keyword>
<keyword evidence="5" id="KW-0539">Nucleus</keyword>
<dbReference type="OrthoDB" id="295274at2759"/>
<feature type="compositionally biased region" description="Polar residues" evidence="6">
    <location>
        <begin position="266"/>
        <end position="277"/>
    </location>
</feature>
<comment type="subcellular location">
    <subcellularLocation>
        <location evidence="1">Nucleus</location>
    </subcellularLocation>
</comment>
<dbReference type="GO" id="GO:0003677">
    <property type="term" value="F:DNA binding"/>
    <property type="evidence" value="ECO:0007669"/>
    <property type="project" value="UniProtKB-KW"/>
</dbReference>
<dbReference type="Pfam" id="PF11785">
    <property type="entry name" value="Aft1_OSA"/>
    <property type="match status" value="1"/>
</dbReference>
<dbReference type="AlphaFoldDB" id="K1W931"/>
<keyword evidence="3" id="KW-0238">DNA-binding</keyword>
<dbReference type="InterPro" id="IPR051027">
    <property type="entry name" value="bZIP_transcription_factors"/>
</dbReference>
<keyword evidence="4" id="KW-0804">Transcription</keyword>
<accession>K1W931</accession>
<dbReference type="Pfam" id="PF11787">
    <property type="entry name" value="Aft1_HRR"/>
    <property type="match status" value="1"/>
</dbReference>
<feature type="domain" description="BZIP" evidence="7">
    <location>
        <begin position="434"/>
        <end position="497"/>
    </location>
</feature>
<dbReference type="OMA" id="HGAFMSQ"/>
<dbReference type="Gene3D" id="1.20.5.170">
    <property type="match status" value="1"/>
</dbReference>
<proteinExistence type="predicted"/>
<feature type="region of interest" description="Disordered" evidence="6">
    <location>
        <begin position="1"/>
        <end position="68"/>
    </location>
</feature>
<feature type="region of interest" description="Disordered" evidence="6">
    <location>
        <begin position="316"/>
        <end position="432"/>
    </location>
</feature>
<dbReference type="PRINTS" id="PR00043">
    <property type="entry name" value="LEUZIPPRJUN"/>
</dbReference>
<dbReference type="KEGG" id="mbe:MBM_07911"/>
<reference evidence="8 9" key="1">
    <citation type="journal article" date="2012" name="BMC Genomics">
        <title>Sequencing the genome of Marssonina brunnea reveals fungus-poplar co-evolution.</title>
        <authorList>
            <person name="Zhu S."/>
            <person name="Cao Y.-Z."/>
            <person name="Jiang C."/>
            <person name="Tan B.-Y."/>
            <person name="Wang Z."/>
            <person name="Feng S."/>
            <person name="Zhang L."/>
            <person name="Su X.-H."/>
            <person name="Brejova B."/>
            <person name="Vinar T."/>
            <person name="Xu M."/>
            <person name="Wang M.-X."/>
            <person name="Zhang S.-G."/>
            <person name="Huang M.-R."/>
            <person name="Wu R."/>
            <person name="Zhou Y."/>
        </authorList>
    </citation>
    <scope>NUCLEOTIDE SEQUENCE [LARGE SCALE GENOMIC DNA]</scope>
    <source>
        <strain evidence="8 9">MB_m1</strain>
    </source>
</reference>
<sequence>MSLIPPKEATTTATAKATTTPTAIATTTTTTTTAATTTPKVKALSPPTQSSTDAPNIAVSEPQQDASVKVDTITTTNAETLPPPRTTAGISDYFSGNHGLATETNPFEYSFAGGGSLANGGQVQTPGGTKLPSINALTSPGVSFWPIITGMRSGPLSPAMLGGPPKDDYFGSGHHLRGSFPGVTPNESSLRSGLTPGGPGFTPGGTGTMFPQSSPGFADMVPTTPGGLDFGRAAINARNKIGEMPNITSQPQDPMHDLDSKPRQPPTQLQRSYEESNATDAANGLFLLANANHDPSQTNHYTVAPQTVLQGIAQSMPQMGHSRDSSHTAHQRNGGSNNNQPGRRNSDMSGISEEEQSSRPTTRGKGKRPATQENQPNGNGRRKATDQTPAKAPAGKKSKGNNGNVVNMDEPISDEEPDITKDEYHANGKKMTDDEKRKNFLERNRVAALKCRQRKKQWLQNLQTKVEMYSMENDSLNTTITALRDELVNIKTLLLAHKDCPVSHSQGLSNGGMQQLMEGGYANPHMNPYGMAMGQHPQMMANQAFQQQQQQQQRRES</sequence>